<reference evidence="11" key="2">
    <citation type="journal article" date="2019" name="IMA Fungus">
        <title>Genome sequencing and comparison of five Tilletia species to identify candidate genes for the detection of regulated species infecting wheat.</title>
        <authorList>
            <person name="Nguyen H.D.T."/>
            <person name="Sultana T."/>
            <person name="Kesanakurti P."/>
            <person name="Hambleton S."/>
        </authorList>
    </citation>
    <scope>NUCLEOTIDE SEQUENCE</scope>
    <source>
        <strain evidence="11">DAOMC 236426</strain>
    </source>
</reference>
<name>A0A8X7MJR8_9BASI</name>
<dbReference type="Pfam" id="PF13359">
    <property type="entry name" value="DDE_Tnp_4"/>
    <property type="match status" value="1"/>
</dbReference>
<evidence type="ECO:0000256" key="1">
    <source>
        <dbReference type="ARBA" id="ARBA00001968"/>
    </source>
</evidence>
<comment type="similarity">
    <text evidence="3">Belongs to the HARBI1 family.</text>
</comment>
<dbReference type="PANTHER" id="PTHR22930">
    <property type="match status" value="1"/>
</dbReference>
<comment type="caution">
    <text evidence="11">The sequence shown here is derived from an EMBL/GenBank/DDBJ whole genome shotgun (WGS) entry which is preliminary data.</text>
</comment>
<gene>
    <name evidence="11" type="ORF">A4X06_0g8636</name>
</gene>
<evidence type="ECO:0000256" key="7">
    <source>
        <dbReference type="ARBA" id="ARBA00023242"/>
    </source>
</evidence>
<dbReference type="Pfam" id="PF26138">
    <property type="entry name" value="DUF8040"/>
    <property type="match status" value="1"/>
</dbReference>
<dbReference type="InterPro" id="IPR058353">
    <property type="entry name" value="DUF8040"/>
</dbReference>
<evidence type="ECO:0000256" key="3">
    <source>
        <dbReference type="ARBA" id="ARBA00006958"/>
    </source>
</evidence>
<sequence>LQGICLARVGACPLSCLRTVPPPTAILKPLHARRTRPAPPAPAGALASARQRALHVSTLRSSSSTPQDRREGQGLDLITTLSSSTQELLQLHEYVMFRPQVMGSLSLYAARFAAKDEGHGGTRGKGFRVVRHWLRGQGTICRDMLGMSPNTFDALKRNLTEDGGLKGGKDISAREKLAIFLYVSRVAASTRQAAGVFGHTPTTIGLAFKAVLRALMKAKVYRRHVYLPPPSAPVPARITDDPGLNPFFKKVIGAIDGSHVPAHAPAALRESFWNRKGKTSFNVLAVCDFDMCFTYILSGWEGSAADSGLWQKALENGLRLPAGKMLLGDSGFPLSPHLLIPYRGVRYHLKEYSAGTKNPRNAKELYNRRHAGARSVIERIFGVLQARFKILTTGCHYDLQVQADLFPALAVVHNLIRRLDPAADIEPDLVNDDASGAGEDPEPHAPPADAEAAAAARDRISKKMWKKYKP</sequence>
<feature type="domain" description="DDE Tnp4" evidence="9">
    <location>
        <begin position="255"/>
        <end position="414"/>
    </location>
</feature>
<organism evidence="11 12">
    <name type="scientific">Tilletia controversa</name>
    <name type="common">dwarf bunt fungus</name>
    <dbReference type="NCBI Taxonomy" id="13291"/>
    <lineage>
        <taxon>Eukaryota</taxon>
        <taxon>Fungi</taxon>
        <taxon>Dikarya</taxon>
        <taxon>Basidiomycota</taxon>
        <taxon>Ustilaginomycotina</taxon>
        <taxon>Exobasidiomycetes</taxon>
        <taxon>Tilletiales</taxon>
        <taxon>Tilletiaceae</taxon>
        <taxon>Tilletia</taxon>
    </lineage>
</organism>
<keyword evidence="4" id="KW-0540">Nuclease</keyword>
<keyword evidence="12" id="KW-1185">Reference proteome</keyword>
<dbReference type="PANTHER" id="PTHR22930:SF221">
    <property type="entry name" value="NUCLEASE HARBI1"/>
    <property type="match status" value="1"/>
</dbReference>
<evidence type="ECO:0000313" key="11">
    <source>
        <dbReference type="EMBL" id="KAE8238755.1"/>
    </source>
</evidence>
<reference evidence="11" key="1">
    <citation type="submission" date="2016-04" db="EMBL/GenBank/DDBJ databases">
        <authorList>
            <person name="Nguyen H.D."/>
            <person name="Samba Siva P."/>
            <person name="Cullis J."/>
            <person name="Levesque C.A."/>
            <person name="Hambleton S."/>
        </authorList>
    </citation>
    <scope>NUCLEOTIDE SEQUENCE</scope>
    <source>
        <strain evidence="11">DAOMC 236426</strain>
    </source>
</reference>
<comment type="subcellular location">
    <subcellularLocation>
        <location evidence="2">Nucleus</location>
    </subcellularLocation>
</comment>
<evidence type="ECO:0000256" key="5">
    <source>
        <dbReference type="ARBA" id="ARBA00022723"/>
    </source>
</evidence>
<evidence type="ECO:0008006" key="13">
    <source>
        <dbReference type="Google" id="ProtNLM"/>
    </source>
</evidence>
<protein>
    <recommendedName>
        <fullName evidence="13">DDE Tnp4 domain-containing protein</fullName>
    </recommendedName>
</protein>
<dbReference type="GO" id="GO:0016787">
    <property type="term" value="F:hydrolase activity"/>
    <property type="evidence" value="ECO:0007669"/>
    <property type="project" value="UniProtKB-KW"/>
</dbReference>
<proteinExistence type="inferred from homology"/>
<dbReference type="InterPro" id="IPR045249">
    <property type="entry name" value="HARBI1-like"/>
</dbReference>
<evidence type="ECO:0000313" key="12">
    <source>
        <dbReference type="Proteomes" id="UP000077684"/>
    </source>
</evidence>
<feature type="region of interest" description="Disordered" evidence="8">
    <location>
        <begin position="427"/>
        <end position="470"/>
    </location>
</feature>
<evidence type="ECO:0000256" key="2">
    <source>
        <dbReference type="ARBA" id="ARBA00004123"/>
    </source>
</evidence>
<dbReference type="GO" id="GO:0005634">
    <property type="term" value="C:nucleus"/>
    <property type="evidence" value="ECO:0007669"/>
    <property type="project" value="UniProtKB-SubCell"/>
</dbReference>
<feature type="region of interest" description="Disordered" evidence="8">
    <location>
        <begin position="29"/>
        <end position="49"/>
    </location>
</feature>
<evidence type="ECO:0000256" key="8">
    <source>
        <dbReference type="SAM" id="MobiDB-lite"/>
    </source>
</evidence>
<feature type="domain" description="DUF8040" evidence="10">
    <location>
        <begin position="126"/>
        <end position="217"/>
    </location>
</feature>
<dbReference type="InterPro" id="IPR027806">
    <property type="entry name" value="HARBI1_dom"/>
</dbReference>
<dbReference type="GO" id="GO:0046872">
    <property type="term" value="F:metal ion binding"/>
    <property type="evidence" value="ECO:0007669"/>
    <property type="project" value="UniProtKB-KW"/>
</dbReference>
<keyword evidence="5" id="KW-0479">Metal-binding</keyword>
<evidence type="ECO:0000259" key="10">
    <source>
        <dbReference type="Pfam" id="PF26138"/>
    </source>
</evidence>
<dbReference type="AlphaFoldDB" id="A0A8X7MJR8"/>
<dbReference type="EMBL" id="LWDE02001992">
    <property type="protein sequence ID" value="KAE8238755.1"/>
    <property type="molecule type" value="Genomic_DNA"/>
</dbReference>
<evidence type="ECO:0000256" key="6">
    <source>
        <dbReference type="ARBA" id="ARBA00022801"/>
    </source>
</evidence>
<dbReference type="Proteomes" id="UP000077684">
    <property type="component" value="Unassembled WGS sequence"/>
</dbReference>
<dbReference type="GO" id="GO:0004518">
    <property type="term" value="F:nuclease activity"/>
    <property type="evidence" value="ECO:0007669"/>
    <property type="project" value="UniProtKB-KW"/>
</dbReference>
<accession>A0A8X7MJR8</accession>
<feature type="non-terminal residue" evidence="11">
    <location>
        <position position="1"/>
    </location>
</feature>
<evidence type="ECO:0000259" key="9">
    <source>
        <dbReference type="Pfam" id="PF13359"/>
    </source>
</evidence>
<comment type="cofactor">
    <cofactor evidence="1">
        <name>a divalent metal cation</name>
        <dbReference type="ChEBI" id="CHEBI:60240"/>
    </cofactor>
</comment>
<keyword evidence="7" id="KW-0539">Nucleus</keyword>
<evidence type="ECO:0000256" key="4">
    <source>
        <dbReference type="ARBA" id="ARBA00022722"/>
    </source>
</evidence>
<keyword evidence="6" id="KW-0378">Hydrolase</keyword>